<name>A0A0F9MF24_9ZZZZ</name>
<keyword evidence="1" id="KW-0812">Transmembrane</keyword>
<gene>
    <name evidence="2" type="ORF">LCGC14_1163200</name>
</gene>
<feature type="transmembrane region" description="Helical" evidence="1">
    <location>
        <begin position="44"/>
        <end position="73"/>
    </location>
</feature>
<dbReference type="AlphaFoldDB" id="A0A0F9MF24"/>
<dbReference type="EMBL" id="LAZR01005692">
    <property type="protein sequence ID" value="KKM97906.1"/>
    <property type="molecule type" value="Genomic_DNA"/>
</dbReference>
<keyword evidence="1" id="KW-1133">Transmembrane helix</keyword>
<feature type="non-terminal residue" evidence="2">
    <location>
        <position position="1"/>
    </location>
</feature>
<evidence type="ECO:0000256" key="1">
    <source>
        <dbReference type="SAM" id="Phobius"/>
    </source>
</evidence>
<accession>A0A0F9MF24</accession>
<evidence type="ECO:0000313" key="2">
    <source>
        <dbReference type="EMBL" id="KKM97906.1"/>
    </source>
</evidence>
<keyword evidence="1" id="KW-0472">Membrane</keyword>
<sequence length="117" mass="13494">LKALGNFFLAIFLVGFITLISFPTMLIFTIAISIINFNGSFINLLIRIIVFPFAVILLSFFQVVWMGIVLSVIDTLNKERSFAEAIIHYQTEWNTEVNNFFKKSTKKSKSIYDKKLF</sequence>
<reference evidence="2" key="1">
    <citation type="journal article" date="2015" name="Nature">
        <title>Complex archaea that bridge the gap between prokaryotes and eukaryotes.</title>
        <authorList>
            <person name="Spang A."/>
            <person name="Saw J.H."/>
            <person name="Jorgensen S.L."/>
            <person name="Zaremba-Niedzwiedzka K."/>
            <person name="Martijn J."/>
            <person name="Lind A.E."/>
            <person name="van Eijk R."/>
            <person name="Schleper C."/>
            <person name="Guy L."/>
            <person name="Ettema T.J."/>
        </authorList>
    </citation>
    <scope>NUCLEOTIDE SEQUENCE</scope>
</reference>
<organism evidence="2">
    <name type="scientific">marine sediment metagenome</name>
    <dbReference type="NCBI Taxonomy" id="412755"/>
    <lineage>
        <taxon>unclassified sequences</taxon>
        <taxon>metagenomes</taxon>
        <taxon>ecological metagenomes</taxon>
    </lineage>
</organism>
<feature type="transmembrane region" description="Helical" evidence="1">
    <location>
        <begin position="7"/>
        <end position="32"/>
    </location>
</feature>
<protein>
    <submittedName>
        <fullName evidence="2">Uncharacterized protein</fullName>
    </submittedName>
</protein>
<proteinExistence type="predicted"/>
<comment type="caution">
    <text evidence="2">The sequence shown here is derived from an EMBL/GenBank/DDBJ whole genome shotgun (WGS) entry which is preliminary data.</text>
</comment>